<evidence type="ECO:0000313" key="3">
    <source>
        <dbReference type="Proteomes" id="UP000555756"/>
    </source>
</evidence>
<dbReference type="AlphaFoldDB" id="A0A7W4PEW5"/>
<dbReference type="PROSITE" id="PS51819">
    <property type="entry name" value="VOC"/>
    <property type="match status" value="1"/>
</dbReference>
<protein>
    <submittedName>
        <fullName evidence="2">VOC family protein</fullName>
    </submittedName>
</protein>
<name>A0A7W4PEW5_9PROT</name>
<dbReference type="InterPro" id="IPR029068">
    <property type="entry name" value="Glyas_Bleomycin-R_OHBP_Dase"/>
</dbReference>
<dbReference type="InterPro" id="IPR052164">
    <property type="entry name" value="Anthracycline_SecMetBiosynth"/>
</dbReference>
<dbReference type="Gene3D" id="3.10.180.10">
    <property type="entry name" value="2,3-Dihydroxybiphenyl 1,2-Dioxygenase, domain 1"/>
    <property type="match status" value="2"/>
</dbReference>
<evidence type="ECO:0000259" key="1">
    <source>
        <dbReference type="PROSITE" id="PS51819"/>
    </source>
</evidence>
<organism evidence="2 3">
    <name type="scientific">Gluconacetobacter azotocaptans</name>
    <dbReference type="NCBI Taxonomy" id="142834"/>
    <lineage>
        <taxon>Bacteria</taxon>
        <taxon>Pseudomonadati</taxon>
        <taxon>Pseudomonadota</taxon>
        <taxon>Alphaproteobacteria</taxon>
        <taxon>Acetobacterales</taxon>
        <taxon>Acetobacteraceae</taxon>
        <taxon>Gluconacetobacter</taxon>
    </lineage>
</organism>
<dbReference type="SUPFAM" id="SSF54593">
    <property type="entry name" value="Glyoxalase/Bleomycin resistance protein/Dihydroxybiphenyl dioxygenase"/>
    <property type="match status" value="2"/>
</dbReference>
<keyword evidence="3" id="KW-1185">Reference proteome</keyword>
<reference evidence="2 3" key="1">
    <citation type="submission" date="2020-04" db="EMBL/GenBank/DDBJ databases">
        <title>Description of novel Gluconacetobacter.</title>
        <authorList>
            <person name="Sombolestani A."/>
        </authorList>
    </citation>
    <scope>NUCLEOTIDE SEQUENCE [LARGE SCALE GENOMIC DNA]</scope>
    <source>
        <strain evidence="2 3">LMG 21311</strain>
    </source>
</reference>
<dbReference type="PANTHER" id="PTHR33993:SF14">
    <property type="entry name" value="GB|AAF24581.1"/>
    <property type="match status" value="1"/>
</dbReference>
<accession>A0A7W4PEW5</accession>
<comment type="caution">
    <text evidence="2">The sequence shown here is derived from an EMBL/GenBank/DDBJ whole genome shotgun (WGS) entry which is preliminary data.</text>
</comment>
<dbReference type="InterPro" id="IPR004360">
    <property type="entry name" value="Glyas_Fos-R_dOase_dom"/>
</dbReference>
<proteinExistence type="predicted"/>
<dbReference type="RefSeq" id="WP_183120860.1">
    <property type="nucleotide sequence ID" value="NZ_JABEQF010000021.1"/>
</dbReference>
<dbReference type="CDD" id="cd07247">
    <property type="entry name" value="SgaA_N_like"/>
    <property type="match status" value="2"/>
</dbReference>
<dbReference type="EMBL" id="JABEQF010000021">
    <property type="protein sequence ID" value="MBB2191742.1"/>
    <property type="molecule type" value="Genomic_DNA"/>
</dbReference>
<dbReference type="InterPro" id="IPR037523">
    <property type="entry name" value="VOC_core"/>
</dbReference>
<gene>
    <name evidence="2" type="ORF">HLH34_17555</name>
</gene>
<evidence type="ECO:0000313" key="2">
    <source>
        <dbReference type="EMBL" id="MBB2191742.1"/>
    </source>
</evidence>
<feature type="domain" description="VOC" evidence="1">
    <location>
        <begin position="17"/>
        <end position="135"/>
    </location>
</feature>
<dbReference type="Pfam" id="PF00903">
    <property type="entry name" value="Glyoxalase"/>
    <property type="match status" value="2"/>
</dbReference>
<dbReference type="Proteomes" id="UP000555756">
    <property type="component" value="Unassembled WGS sequence"/>
</dbReference>
<sequence>MSALPLSISSRSRSPGAFVWYELTTTDAEAATRFYQAVLGWGARDVGLPDMRYVLLTAGDTMVGGMMELPQDRDCVIAAPPGWIGYVAVDDIDTMIGRIDGSGGTVHRPAIDIPDIGRFAIVGDPQGAVFALFQGMSSPPPGPTGWHELHTLDPEGAFPFYASLFGWTKTDGTGQFFTTGGNAADGILRRIDPPALPFWLHHFDVSDSDAAVETIRNAGGRILHGPRQIPDGRWIVQGQDPQDIPFAVVSPLG</sequence>
<dbReference type="PANTHER" id="PTHR33993">
    <property type="entry name" value="GLYOXALASE-RELATED"/>
    <property type="match status" value="1"/>
</dbReference>